<dbReference type="InterPro" id="IPR007405">
    <property type="entry name" value="Phage_KVP40_Orf299"/>
</dbReference>
<evidence type="ECO:0000313" key="2">
    <source>
        <dbReference type="EMBL" id="KKN27681.1"/>
    </source>
</evidence>
<reference evidence="2" key="1">
    <citation type="journal article" date="2015" name="Nature">
        <title>Complex archaea that bridge the gap between prokaryotes and eukaryotes.</title>
        <authorList>
            <person name="Spang A."/>
            <person name="Saw J.H."/>
            <person name="Jorgensen S.L."/>
            <person name="Zaremba-Niedzwiedzka K."/>
            <person name="Martijn J."/>
            <person name="Lind A.E."/>
            <person name="van Eijk R."/>
            <person name="Schleper C."/>
            <person name="Guy L."/>
            <person name="Ettema T.J."/>
        </authorList>
    </citation>
    <scope>NUCLEOTIDE SEQUENCE</scope>
</reference>
<organism evidence="2">
    <name type="scientific">marine sediment metagenome</name>
    <dbReference type="NCBI Taxonomy" id="412755"/>
    <lineage>
        <taxon>unclassified sequences</taxon>
        <taxon>metagenomes</taxon>
        <taxon>ecological metagenomes</taxon>
    </lineage>
</organism>
<accession>A0A0F9RRR2</accession>
<evidence type="ECO:0000256" key="1">
    <source>
        <dbReference type="SAM" id="MobiDB-lite"/>
    </source>
</evidence>
<protein>
    <submittedName>
        <fullName evidence="2">Uncharacterized protein</fullName>
    </submittedName>
</protein>
<gene>
    <name evidence="2" type="ORF">LCGC14_0862120</name>
</gene>
<comment type="caution">
    <text evidence="2">The sequence shown here is derived from an EMBL/GenBank/DDBJ whole genome shotgun (WGS) entry which is preliminary data.</text>
</comment>
<proteinExistence type="predicted"/>
<dbReference type="PANTHER" id="PTHR39961">
    <property type="entry name" value="HYPOTHETICAL CYTOSOLIC PROTEIN"/>
    <property type="match status" value="1"/>
</dbReference>
<name>A0A0F9RRR2_9ZZZZ</name>
<dbReference type="Pfam" id="PF04308">
    <property type="entry name" value="RNaseH_like"/>
    <property type="match status" value="1"/>
</dbReference>
<dbReference type="PANTHER" id="PTHR39961:SF1">
    <property type="entry name" value="DUF458 DOMAIN-CONTAINING PROTEIN"/>
    <property type="match status" value="1"/>
</dbReference>
<dbReference type="AlphaFoldDB" id="A0A0F9RRR2"/>
<dbReference type="EMBL" id="LAZR01002618">
    <property type="protein sequence ID" value="KKN27681.1"/>
    <property type="molecule type" value="Genomic_DNA"/>
</dbReference>
<feature type="compositionally biased region" description="Basic residues" evidence="1">
    <location>
        <begin position="164"/>
        <end position="185"/>
    </location>
</feature>
<sequence length="185" mass="20344">MSGSILDKRWLTLHKVEVEDICVSIADLNAGENRPVHIGTDAQKHGKFLDFVTAVVVLDPGKGGRVFYCKTREKHINSLQHKLFTEVGLSLEIAQALCEHIDADQIQVHVDANTNLKWDSGKYHQQLAGMVVGSGFKAVLKPDAWAASHVADHAVNGKNESSSTRRRNKKASKRAGKAGKKRSKK</sequence>
<feature type="region of interest" description="Disordered" evidence="1">
    <location>
        <begin position="154"/>
        <end position="185"/>
    </location>
</feature>